<dbReference type="AlphaFoldDB" id="A0A532VAI4"/>
<dbReference type="Gene3D" id="1.25.40.10">
    <property type="entry name" value="Tetratricopeptide repeat domain"/>
    <property type="match status" value="1"/>
</dbReference>
<keyword evidence="1" id="KW-0802">TPR repeat</keyword>
<gene>
    <name evidence="2" type="ORF">CEE36_00280</name>
</gene>
<dbReference type="InterPro" id="IPR019734">
    <property type="entry name" value="TPR_rpt"/>
</dbReference>
<accession>A0A532VAI4</accession>
<dbReference type="InterPro" id="IPR011990">
    <property type="entry name" value="TPR-like_helical_dom_sf"/>
</dbReference>
<sequence>MSILLALLLVSYPNGWFGTGPASASDAGMMLEQGVFAVEYNPAGLAWLDLLQVGVAAEGLFRYNLAGVAYRYQDWPLAASVHKNIHDWGFSLGAGHLTRPLAMGGAFSASFDTLGHDQTFSLRFGLQWREYVGVSLGPKFWNAQDTGHLSVMAQVGAAVPIPVPQVEGLDFLVGAAGEIGPPHFRIGGGLAYEPFGGVKIQTVVTTEEWGAGLLLDNVDDRGGLWVRKGFMEETWQFGIAYVRNVRAQRTREVIVYRNLPGRVDTVYLAEAEPLDQDTTTRVVSREVRKKQERLMGKANRYYAAQHYEDAIAAWSEVIRLDPSNDLAARAREDVEEVTALIETLERIRSGRGRTIRSKPQ</sequence>
<proteinExistence type="predicted"/>
<evidence type="ECO:0000256" key="1">
    <source>
        <dbReference type="PROSITE-ProRule" id="PRU00339"/>
    </source>
</evidence>
<name>A0A532VAI4_UNCT6</name>
<comment type="caution">
    <text evidence="2">The sequence shown here is derived from an EMBL/GenBank/DDBJ whole genome shotgun (WGS) entry which is preliminary data.</text>
</comment>
<organism evidence="2 3">
    <name type="scientific">candidate division TA06 bacterium B3_TA06</name>
    <dbReference type="NCBI Taxonomy" id="2012487"/>
    <lineage>
        <taxon>Bacteria</taxon>
        <taxon>Bacteria division TA06</taxon>
    </lineage>
</organism>
<evidence type="ECO:0000313" key="3">
    <source>
        <dbReference type="Proteomes" id="UP000317778"/>
    </source>
</evidence>
<evidence type="ECO:0000313" key="2">
    <source>
        <dbReference type="EMBL" id="TKJ44215.1"/>
    </source>
</evidence>
<dbReference type="PROSITE" id="PS50005">
    <property type="entry name" value="TPR"/>
    <property type="match status" value="1"/>
</dbReference>
<protein>
    <submittedName>
        <fullName evidence="2">Uncharacterized protein</fullName>
    </submittedName>
</protein>
<reference evidence="2 3" key="1">
    <citation type="submission" date="2017-06" db="EMBL/GenBank/DDBJ databases">
        <title>Novel microbial phyla capable of carbon fixation and sulfur reduction in deep-sea sediments.</title>
        <authorList>
            <person name="Huang J."/>
            <person name="Baker B."/>
            <person name="Wang Y."/>
        </authorList>
    </citation>
    <scope>NUCLEOTIDE SEQUENCE [LARGE SCALE GENOMIC DNA]</scope>
    <source>
        <strain evidence="2">B3_TA06</strain>
    </source>
</reference>
<dbReference type="Proteomes" id="UP000317778">
    <property type="component" value="Unassembled WGS sequence"/>
</dbReference>
<dbReference type="EMBL" id="NJBO01000001">
    <property type="protein sequence ID" value="TKJ44215.1"/>
    <property type="molecule type" value="Genomic_DNA"/>
</dbReference>
<feature type="repeat" description="TPR" evidence="1">
    <location>
        <begin position="291"/>
        <end position="324"/>
    </location>
</feature>